<keyword evidence="2" id="KW-1185">Reference proteome</keyword>
<dbReference type="AlphaFoldDB" id="A0A238UUN4"/>
<reference evidence="1 2" key="1">
    <citation type="submission" date="2017-06" db="EMBL/GenBank/DDBJ databases">
        <authorList>
            <person name="Kim H.J."/>
            <person name="Triplett B.A."/>
        </authorList>
    </citation>
    <scope>NUCLEOTIDE SEQUENCE [LARGE SCALE GENOMIC DNA]</scope>
    <source>
        <strain evidence="1 2">DSM 29052</strain>
    </source>
</reference>
<gene>
    <name evidence="1" type="ORF">SAMN06265370_101110</name>
</gene>
<name>A0A238UUN4_9RHOB</name>
<proteinExistence type="predicted"/>
<evidence type="ECO:0000313" key="2">
    <source>
        <dbReference type="Proteomes" id="UP000198417"/>
    </source>
</evidence>
<sequence length="38" mass="4308">MWPDIPKLSPRADAQEFSENSCQNFSEKFCATAPQVHP</sequence>
<dbReference type="EMBL" id="FZNN01000001">
    <property type="protein sequence ID" value="SNR25457.1"/>
    <property type="molecule type" value="Genomic_DNA"/>
</dbReference>
<accession>A0A238UUN4</accession>
<evidence type="ECO:0000313" key="1">
    <source>
        <dbReference type="EMBL" id="SNR25457.1"/>
    </source>
</evidence>
<dbReference type="Proteomes" id="UP000198417">
    <property type="component" value="Unassembled WGS sequence"/>
</dbReference>
<organism evidence="1 2">
    <name type="scientific">Puniceibacterium sediminis</name>
    <dbReference type="NCBI Taxonomy" id="1608407"/>
    <lineage>
        <taxon>Bacteria</taxon>
        <taxon>Pseudomonadati</taxon>
        <taxon>Pseudomonadota</taxon>
        <taxon>Alphaproteobacteria</taxon>
        <taxon>Rhodobacterales</taxon>
        <taxon>Paracoccaceae</taxon>
        <taxon>Puniceibacterium</taxon>
    </lineage>
</organism>
<protein>
    <submittedName>
        <fullName evidence="1">Uncharacterized protein</fullName>
    </submittedName>
</protein>